<dbReference type="AlphaFoldDB" id="A0AAJ0HSY8"/>
<comment type="caution">
    <text evidence="3">The sequence shown here is derived from an EMBL/GenBank/DDBJ whole genome shotgun (WGS) entry which is preliminary data.</text>
</comment>
<reference evidence="3" key="2">
    <citation type="submission" date="2023-06" db="EMBL/GenBank/DDBJ databases">
        <authorList>
            <consortium name="Lawrence Berkeley National Laboratory"/>
            <person name="Haridas S."/>
            <person name="Hensen N."/>
            <person name="Bonometti L."/>
            <person name="Westerberg I."/>
            <person name="Brannstrom I.O."/>
            <person name="Guillou S."/>
            <person name="Cros-Aarteil S."/>
            <person name="Calhoun S."/>
            <person name="Kuo A."/>
            <person name="Mondo S."/>
            <person name="Pangilinan J."/>
            <person name="Riley R."/>
            <person name="Labutti K."/>
            <person name="Andreopoulos B."/>
            <person name="Lipzen A."/>
            <person name="Chen C."/>
            <person name="Yanf M."/>
            <person name="Daum C."/>
            <person name="Ng V."/>
            <person name="Clum A."/>
            <person name="Steindorff A."/>
            <person name="Ohm R."/>
            <person name="Martin F."/>
            <person name="Silar P."/>
            <person name="Natvig D."/>
            <person name="Lalanne C."/>
            <person name="Gautier V."/>
            <person name="Ament-Velasquez S.L."/>
            <person name="Kruys A."/>
            <person name="Hutchinson M.I."/>
            <person name="Powell A.J."/>
            <person name="Barry K."/>
            <person name="Miller A.N."/>
            <person name="Grigoriev I.V."/>
            <person name="Debuchy R."/>
            <person name="Gladieux P."/>
            <person name="Thoren M.H."/>
            <person name="Johannesson H."/>
        </authorList>
    </citation>
    <scope>NUCLEOTIDE SEQUENCE</scope>
    <source>
        <strain evidence="3">CBS 955.72</strain>
    </source>
</reference>
<feature type="signal peptide" evidence="2">
    <location>
        <begin position="1"/>
        <end position="18"/>
    </location>
</feature>
<feature type="region of interest" description="Disordered" evidence="1">
    <location>
        <begin position="278"/>
        <end position="326"/>
    </location>
</feature>
<evidence type="ECO:0000256" key="1">
    <source>
        <dbReference type="SAM" id="MobiDB-lite"/>
    </source>
</evidence>
<dbReference type="Proteomes" id="UP001275084">
    <property type="component" value="Unassembled WGS sequence"/>
</dbReference>
<evidence type="ECO:0000313" key="4">
    <source>
        <dbReference type="Proteomes" id="UP001275084"/>
    </source>
</evidence>
<evidence type="ECO:0000313" key="3">
    <source>
        <dbReference type="EMBL" id="KAK3362306.1"/>
    </source>
</evidence>
<reference evidence="3" key="1">
    <citation type="journal article" date="2023" name="Mol. Phylogenet. Evol.">
        <title>Genome-scale phylogeny and comparative genomics of the fungal order Sordariales.</title>
        <authorList>
            <person name="Hensen N."/>
            <person name="Bonometti L."/>
            <person name="Westerberg I."/>
            <person name="Brannstrom I.O."/>
            <person name="Guillou S."/>
            <person name="Cros-Aarteil S."/>
            <person name="Calhoun S."/>
            <person name="Haridas S."/>
            <person name="Kuo A."/>
            <person name="Mondo S."/>
            <person name="Pangilinan J."/>
            <person name="Riley R."/>
            <person name="LaButti K."/>
            <person name="Andreopoulos B."/>
            <person name="Lipzen A."/>
            <person name="Chen C."/>
            <person name="Yan M."/>
            <person name="Daum C."/>
            <person name="Ng V."/>
            <person name="Clum A."/>
            <person name="Steindorff A."/>
            <person name="Ohm R.A."/>
            <person name="Martin F."/>
            <person name="Silar P."/>
            <person name="Natvig D.O."/>
            <person name="Lalanne C."/>
            <person name="Gautier V."/>
            <person name="Ament-Velasquez S.L."/>
            <person name="Kruys A."/>
            <person name="Hutchinson M.I."/>
            <person name="Powell A.J."/>
            <person name="Barry K."/>
            <person name="Miller A.N."/>
            <person name="Grigoriev I.V."/>
            <person name="Debuchy R."/>
            <person name="Gladieux P."/>
            <person name="Hiltunen Thoren M."/>
            <person name="Johannesson H."/>
        </authorList>
    </citation>
    <scope>NUCLEOTIDE SEQUENCE</scope>
    <source>
        <strain evidence="3">CBS 955.72</strain>
    </source>
</reference>
<accession>A0AAJ0HSY8</accession>
<dbReference type="EMBL" id="JAUIQD010000001">
    <property type="protein sequence ID" value="KAK3362306.1"/>
    <property type="molecule type" value="Genomic_DNA"/>
</dbReference>
<proteinExistence type="predicted"/>
<feature type="chain" id="PRO_5042525172" evidence="2">
    <location>
        <begin position="19"/>
        <end position="326"/>
    </location>
</feature>
<protein>
    <submittedName>
        <fullName evidence="3">Uncharacterized protein</fullName>
    </submittedName>
</protein>
<keyword evidence="2" id="KW-0732">Signal</keyword>
<feature type="compositionally biased region" description="Pro residues" evidence="1">
    <location>
        <begin position="303"/>
        <end position="326"/>
    </location>
</feature>
<feature type="compositionally biased region" description="Low complexity" evidence="1">
    <location>
        <begin position="292"/>
        <end position="302"/>
    </location>
</feature>
<evidence type="ECO:0000256" key="2">
    <source>
        <dbReference type="SAM" id="SignalP"/>
    </source>
</evidence>
<name>A0AAJ0HSY8_9PEZI</name>
<sequence>MVIPKTLGLLALACLAIASPFPAEVLDVEEPTVTVTVTTTATASFTLAPSSVGDLTVQRTFTVTSWAKTTTLVSLLNCTRTVLAAGSTARAPAPIPTPTRPSAIFRRQNSTSAAIPLPTIPVPGRPRRTRTSWAITTATPTGELRRTRFDCAATLTYLYTVDKTTTQFLTITAYPNVVTATSTINCFPGRGSPPSRLPPPTPVPSTSAVALSSAAKRQASSSATAAVTPPAVAPPAVPYGNSTITVHLTSTAYSFVTTTDSNTTTAAVWACSPLSTPAGPGRTTLPPPVIPPVSTSVATLPLPATPPPPASLPPPPPTPPAAVPRS</sequence>
<organism evidence="3 4">
    <name type="scientific">Lasiosphaeria hispida</name>
    <dbReference type="NCBI Taxonomy" id="260671"/>
    <lineage>
        <taxon>Eukaryota</taxon>
        <taxon>Fungi</taxon>
        <taxon>Dikarya</taxon>
        <taxon>Ascomycota</taxon>
        <taxon>Pezizomycotina</taxon>
        <taxon>Sordariomycetes</taxon>
        <taxon>Sordariomycetidae</taxon>
        <taxon>Sordariales</taxon>
        <taxon>Lasiosphaeriaceae</taxon>
        <taxon>Lasiosphaeria</taxon>
    </lineage>
</organism>
<gene>
    <name evidence="3" type="ORF">B0T25DRAFT_3190</name>
</gene>
<keyword evidence="4" id="KW-1185">Reference proteome</keyword>